<dbReference type="InterPro" id="IPR036397">
    <property type="entry name" value="RNaseH_sf"/>
</dbReference>
<dbReference type="GO" id="GO:0003676">
    <property type="term" value="F:nucleic acid binding"/>
    <property type="evidence" value="ECO:0007669"/>
    <property type="project" value="InterPro"/>
</dbReference>
<evidence type="ECO:0000313" key="2">
    <source>
        <dbReference type="EMBL" id="GFY65598.1"/>
    </source>
</evidence>
<dbReference type="EMBL" id="BMAV01015574">
    <property type="protein sequence ID" value="GFY65598.1"/>
    <property type="molecule type" value="Genomic_DNA"/>
</dbReference>
<name>A0A8X7CDU2_9ARAC</name>
<sequence>MVVAPSLDILRKNLRETAKNLNLDGTFIFQRENPNTRHITSKCGVFFIVHCSPSTSLSLKICAPFETVVQKHKIKNRTNLKQVFQEEWDNISSDTTKKLVESVPRRSEAIIKAEGHVIKY</sequence>
<dbReference type="Proteomes" id="UP000886998">
    <property type="component" value="Unassembled WGS sequence"/>
</dbReference>
<evidence type="ECO:0000313" key="1">
    <source>
        <dbReference type="EMBL" id="GFY57171.1"/>
    </source>
</evidence>
<accession>A0A8X7CDU2</accession>
<proteinExistence type="predicted"/>
<comment type="caution">
    <text evidence="2">The sequence shown here is derived from an EMBL/GenBank/DDBJ whole genome shotgun (WGS) entry which is preliminary data.</text>
</comment>
<reference evidence="2" key="1">
    <citation type="submission" date="2020-08" db="EMBL/GenBank/DDBJ databases">
        <title>Multicomponent nature underlies the extraordinary mechanical properties of spider dragline silk.</title>
        <authorList>
            <person name="Kono N."/>
            <person name="Nakamura H."/>
            <person name="Mori M."/>
            <person name="Yoshida Y."/>
            <person name="Ohtoshi R."/>
            <person name="Malay A.D."/>
            <person name="Moran D.A.P."/>
            <person name="Tomita M."/>
            <person name="Numata K."/>
            <person name="Arakawa K."/>
        </authorList>
    </citation>
    <scope>NUCLEOTIDE SEQUENCE</scope>
</reference>
<evidence type="ECO:0000313" key="3">
    <source>
        <dbReference type="Proteomes" id="UP000886998"/>
    </source>
</evidence>
<organism evidence="2 3">
    <name type="scientific">Trichonephila inaurata madagascariensis</name>
    <dbReference type="NCBI Taxonomy" id="2747483"/>
    <lineage>
        <taxon>Eukaryota</taxon>
        <taxon>Metazoa</taxon>
        <taxon>Ecdysozoa</taxon>
        <taxon>Arthropoda</taxon>
        <taxon>Chelicerata</taxon>
        <taxon>Arachnida</taxon>
        <taxon>Araneae</taxon>
        <taxon>Araneomorphae</taxon>
        <taxon>Entelegynae</taxon>
        <taxon>Araneoidea</taxon>
        <taxon>Nephilidae</taxon>
        <taxon>Trichonephila</taxon>
        <taxon>Trichonephila inaurata</taxon>
    </lineage>
</organism>
<dbReference type="Gene3D" id="3.30.420.10">
    <property type="entry name" value="Ribonuclease H-like superfamily/Ribonuclease H"/>
    <property type="match status" value="1"/>
</dbReference>
<dbReference type="AlphaFoldDB" id="A0A8X7CDU2"/>
<gene>
    <name evidence="2" type="primary">TCB1_235</name>
    <name evidence="1" type="ORF">TNIN_2281</name>
    <name evidence="2" type="ORF">TNIN_32661</name>
</gene>
<dbReference type="OrthoDB" id="4843387at2759"/>
<keyword evidence="3" id="KW-1185">Reference proteome</keyword>
<protein>
    <submittedName>
        <fullName evidence="2">Transposable element Tcb1 transposase</fullName>
    </submittedName>
</protein>
<dbReference type="EMBL" id="BMAV01011373">
    <property type="protein sequence ID" value="GFY57171.1"/>
    <property type="molecule type" value="Genomic_DNA"/>
</dbReference>